<evidence type="ECO:0000313" key="2">
    <source>
        <dbReference type="Proteomes" id="UP000278288"/>
    </source>
</evidence>
<accession>A0AAD1DRJ5</accession>
<dbReference type="Proteomes" id="UP000278288">
    <property type="component" value="Chromosome"/>
</dbReference>
<protein>
    <submittedName>
        <fullName evidence="1">Uncharacterized protein</fullName>
    </submittedName>
</protein>
<sequence>MPISLFKNGNTTMKKLLIVLLLSFFLPGKSQKVELKTVTDSSQIFKGEIAGAPITLELHYDGIPDCNLYQHFVEGWYYYDKYQKKIPLTGLYDYGKLSLYNFGPKHKQISNQFKEKINSPQDVEKTAEIVKNFTPKETILFGQDQTQKNPISGSFYLDNKDKVQSAKLFTGNDMIYRYNNYLILPNHKRINTFDIINQYGGNELISYISGEKGNRVLLYFEHSSNLNACGRCGASEGEKGYRVLYFTKDWNYKRYEEFLTESCLENIYDTIKIKSKDDKTIMYKIGKSNSSPAYRLTVDIKNAAVTKSK</sequence>
<dbReference type="AlphaFoldDB" id="A0AAD1DRJ5"/>
<keyword evidence="2" id="KW-1185">Reference proteome</keyword>
<proteinExistence type="predicted"/>
<dbReference type="KEGG" id="cnk:EG343_15250"/>
<dbReference type="EMBL" id="CP033923">
    <property type="protein sequence ID" value="AZA91878.1"/>
    <property type="molecule type" value="Genomic_DNA"/>
</dbReference>
<organism evidence="1 2">
    <name type="scientific">Chryseobacterium nakagawai</name>
    <dbReference type="NCBI Taxonomy" id="1241982"/>
    <lineage>
        <taxon>Bacteria</taxon>
        <taxon>Pseudomonadati</taxon>
        <taxon>Bacteroidota</taxon>
        <taxon>Flavobacteriia</taxon>
        <taxon>Flavobacteriales</taxon>
        <taxon>Weeksellaceae</taxon>
        <taxon>Chryseobacterium group</taxon>
        <taxon>Chryseobacterium</taxon>
    </lineage>
</organism>
<reference evidence="1 2" key="1">
    <citation type="submission" date="2018-11" db="EMBL/GenBank/DDBJ databases">
        <title>Proposal to divide the Flavobacteriaceae and reorganize its genera based on Amino Acid Identity values calculated from whole genome sequences.</title>
        <authorList>
            <person name="Nicholson A.C."/>
            <person name="Gulvik C.A."/>
            <person name="Whitney A.M."/>
            <person name="Humrighouse B.W."/>
            <person name="Bell M."/>
            <person name="Holmes B."/>
            <person name="Steigerwalt A.G."/>
            <person name="Villarma A."/>
            <person name="Sheth M."/>
            <person name="Batra D."/>
            <person name="Pryor J."/>
            <person name="Bernardet J.-F."/>
            <person name="Hugo C."/>
            <person name="Kampfer P."/>
            <person name="Newman J."/>
            <person name="McQuiston J.R."/>
        </authorList>
    </citation>
    <scope>NUCLEOTIDE SEQUENCE [LARGE SCALE GENOMIC DNA]</scope>
    <source>
        <strain evidence="1 2">G0041</strain>
    </source>
</reference>
<gene>
    <name evidence="1" type="ORF">EG343_15250</name>
</gene>
<name>A0AAD1DRJ5_CHRNA</name>
<evidence type="ECO:0000313" key="1">
    <source>
        <dbReference type="EMBL" id="AZA91878.1"/>
    </source>
</evidence>